<keyword evidence="6 9" id="KW-0378">Hydrolase</keyword>
<name>A0A0K2U6G3_LEPSM</name>
<comment type="similarity">
    <text evidence="2 9">Belongs to the metallo-dependent hydrolases superfamily. ATZ/TRZ family.</text>
</comment>
<dbReference type="EMBL" id="HACA01016463">
    <property type="protein sequence ID" value="CDW33824.1"/>
    <property type="molecule type" value="Transcribed_RNA"/>
</dbReference>
<keyword evidence="7 9" id="KW-0862">Zinc</keyword>
<dbReference type="InterPro" id="IPR011059">
    <property type="entry name" value="Metal-dep_hydrolase_composite"/>
</dbReference>
<evidence type="ECO:0000256" key="9">
    <source>
        <dbReference type="RuleBase" id="RU366009"/>
    </source>
</evidence>
<reference evidence="11" key="1">
    <citation type="submission" date="2014-05" db="EMBL/GenBank/DDBJ databases">
        <authorList>
            <person name="Chronopoulou M."/>
        </authorList>
    </citation>
    <scope>NUCLEOTIDE SEQUENCE</scope>
    <source>
        <tissue evidence="11">Whole organism</tissue>
    </source>
</reference>
<comment type="function">
    <text evidence="9">Catalyzes the hydrolytic deamination of guanine, producing xanthine and ammonia.</text>
</comment>
<dbReference type="InterPro" id="IPR032466">
    <property type="entry name" value="Metal_Hydrolase"/>
</dbReference>
<evidence type="ECO:0000256" key="3">
    <source>
        <dbReference type="ARBA" id="ARBA00012781"/>
    </source>
</evidence>
<dbReference type="Gene3D" id="3.20.20.140">
    <property type="entry name" value="Metal-dependent hydrolases"/>
    <property type="match status" value="1"/>
</dbReference>
<dbReference type="GO" id="GO:0006147">
    <property type="term" value="P:guanine catabolic process"/>
    <property type="evidence" value="ECO:0007669"/>
    <property type="project" value="UniProtKB-UniRule"/>
</dbReference>
<dbReference type="OrthoDB" id="194468at2759"/>
<sequence>MTLYEHYGILGTIIDVSDDRKLRIRENYLLVIESRSGSIVECQRATSDAIKSAKEKYSIEKVIELDSRNEFLLPGFIDTHIHASQFPNNGLGMDLPLIQWLNKYTFPVEARFSDVDFAKRTYNDVVDTTLSYGTTTAVYFATIHREASEILCDVAERMGQRAFVGKVNMNRNCPENYQETTQDSLNETNLFVHEILNRKSELVEPVVTPRFVPTCDKELLIGLGDIVSKTGVRVQSHISECKQEIQWVAELEKSSKHYADAYDCHGLLTERTIMAHGTYLTDTEIALFKERNAGIVHCPNSNNSIMSGCMDVKKFISKGIDKIGLGTDCSGGYSPSLINAMRFAMITNKNLMLTEYSNQYLTFEDALYFATRGSAKVACIADKVGVIDLGYKFDALIIEMSSKVNKATKLFGHESIKEIVHKFIYLGDDRNIKQVFVNGKCVKSTTDGDVI</sequence>
<dbReference type="NCBIfam" id="TIGR02967">
    <property type="entry name" value="guan_deamin"/>
    <property type="match status" value="1"/>
</dbReference>
<evidence type="ECO:0000313" key="11">
    <source>
        <dbReference type="EMBL" id="CDW33823.1"/>
    </source>
</evidence>
<dbReference type="AlphaFoldDB" id="A0A0K2U6G3"/>
<dbReference type="UniPathway" id="UPA00603">
    <property type="reaction ID" value="UER00660"/>
</dbReference>
<accession>A0A0K2U6G3</accession>
<dbReference type="GO" id="GO:0008270">
    <property type="term" value="F:zinc ion binding"/>
    <property type="evidence" value="ECO:0007669"/>
    <property type="project" value="UniProtKB-UniRule"/>
</dbReference>
<dbReference type="InterPro" id="IPR014311">
    <property type="entry name" value="Guanine_deaminase"/>
</dbReference>
<dbReference type="EMBL" id="HACA01016462">
    <property type="protein sequence ID" value="CDW33823.1"/>
    <property type="molecule type" value="Transcribed_RNA"/>
</dbReference>
<dbReference type="PANTHER" id="PTHR11271:SF6">
    <property type="entry name" value="GUANINE DEAMINASE"/>
    <property type="match status" value="1"/>
</dbReference>
<evidence type="ECO:0000256" key="7">
    <source>
        <dbReference type="ARBA" id="ARBA00022833"/>
    </source>
</evidence>
<evidence type="ECO:0000259" key="10">
    <source>
        <dbReference type="Pfam" id="PF01979"/>
    </source>
</evidence>
<dbReference type="InterPro" id="IPR006680">
    <property type="entry name" value="Amidohydro-rel"/>
</dbReference>
<dbReference type="EC" id="3.5.4.3" evidence="3 9"/>
<dbReference type="EMBL" id="HACA01016464">
    <property type="protein sequence ID" value="CDW33825.1"/>
    <property type="molecule type" value="Transcribed_RNA"/>
</dbReference>
<comment type="catalytic activity">
    <reaction evidence="8 9">
        <text>guanine + H2O + H(+) = xanthine + NH4(+)</text>
        <dbReference type="Rhea" id="RHEA:14665"/>
        <dbReference type="ChEBI" id="CHEBI:15377"/>
        <dbReference type="ChEBI" id="CHEBI:15378"/>
        <dbReference type="ChEBI" id="CHEBI:16235"/>
        <dbReference type="ChEBI" id="CHEBI:17712"/>
        <dbReference type="ChEBI" id="CHEBI:28938"/>
        <dbReference type="EC" id="3.5.4.3"/>
    </reaction>
</comment>
<dbReference type="SUPFAM" id="SSF51556">
    <property type="entry name" value="Metallo-dependent hydrolases"/>
    <property type="match status" value="1"/>
</dbReference>
<keyword evidence="5 9" id="KW-0479">Metal-binding</keyword>
<evidence type="ECO:0000256" key="8">
    <source>
        <dbReference type="ARBA" id="ARBA00051148"/>
    </source>
</evidence>
<dbReference type="GO" id="GO:0008892">
    <property type="term" value="F:guanine deaminase activity"/>
    <property type="evidence" value="ECO:0007669"/>
    <property type="project" value="UniProtKB-UniRule"/>
</dbReference>
<organism evidence="11">
    <name type="scientific">Lepeophtheirus salmonis</name>
    <name type="common">Salmon louse</name>
    <name type="synonym">Caligus salmonis</name>
    <dbReference type="NCBI Taxonomy" id="72036"/>
    <lineage>
        <taxon>Eukaryota</taxon>
        <taxon>Metazoa</taxon>
        <taxon>Ecdysozoa</taxon>
        <taxon>Arthropoda</taxon>
        <taxon>Crustacea</taxon>
        <taxon>Multicrustacea</taxon>
        <taxon>Hexanauplia</taxon>
        <taxon>Copepoda</taxon>
        <taxon>Siphonostomatoida</taxon>
        <taxon>Caligidae</taxon>
        <taxon>Lepeophtheirus</taxon>
    </lineage>
</organism>
<comment type="cofactor">
    <cofactor evidence="9">
        <name>Zn(2+)</name>
        <dbReference type="ChEBI" id="CHEBI:29105"/>
    </cofactor>
    <text evidence="9">Binds 1 zinc ion per subunit.</text>
</comment>
<evidence type="ECO:0000256" key="6">
    <source>
        <dbReference type="ARBA" id="ARBA00022801"/>
    </source>
</evidence>
<dbReference type="Gene3D" id="2.30.40.10">
    <property type="entry name" value="Urease, subunit C, domain 1"/>
    <property type="match status" value="1"/>
</dbReference>
<dbReference type="OMA" id="CVHMNDS"/>
<evidence type="ECO:0000256" key="5">
    <source>
        <dbReference type="ARBA" id="ARBA00022723"/>
    </source>
</evidence>
<dbReference type="Pfam" id="PF01979">
    <property type="entry name" value="Amidohydro_1"/>
    <property type="match status" value="1"/>
</dbReference>
<dbReference type="PANTHER" id="PTHR11271">
    <property type="entry name" value="GUANINE DEAMINASE"/>
    <property type="match status" value="1"/>
</dbReference>
<dbReference type="GO" id="GO:0005829">
    <property type="term" value="C:cytosol"/>
    <property type="evidence" value="ECO:0007669"/>
    <property type="project" value="TreeGrafter"/>
</dbReference>
<protein>
    <recommendedName>
        <fullName evidence="4 9">Guanine deaminase</fullName>
        <shortName evidence="9">Guanase</shortName>
        <ecNumber evidence="3 9">3.5.4.3</ecNumber>
    </recommendedName>
    <alternativeName>
        <fullName evidence="9">Guanine aminohydrolase</fullName>
    </alternativeName>
</protein>
<evidence type="ECO:0000256" key="4">
    <source>
        <dbReference type="ARBA" id="ARBA00014514"/>
    </source>
</evidence>
<evidence type="ECO:0000256" key="1">
    <source>
        <dbReference type="ARBA" id="ARBA00004984"/>
    </source>
</evidence>
<feature type="domain" description="Amidohydrolase-related" evidence="10">
    <location>
        <begin position="71"/>
        <end position="442"/>
    </location>
</feature>
<dbReference type="FunFam" id="3.20.20.140:FF:000022">
    <property type="entry name" value="Guanine deaminase"/>
    <property type="match status" value="1"/>
</dbReference>
<dbReference type="InterPro" id="IPR051607">
    <property type="entry name" value="Metallo-dep_hydrolases"/>
</dbReference>
<comment type="pathway">
    <text evidence="1 9">Purine metabolism; guanine degradation; xanthine from guanine: step 1/1.</text>
</comment>
<evidence type="ECO:0000256" key="2">
    <source>
        <dbReference type="ARBA" id="ARBA00006745"/>
    </source>
</evidence>
<proteinExistence type="inferred from homology"/>